<gene>
    <name evidence="2" type="ORF">OO013_03635</name>
</gene>
<keyword evidence="3" id="KW-1185">Reference proteome</keyword>
<keyword evidence="2" id="KW-0645">Protease</keyword>
<evidence type="ECO:0000313" key="2">
    <source>
        <dbReference type="EMBL" id="MCX2742942.1"/>
    </source>
</evidence>
<dbReference type="InterPro" id="IPR014719">
    <property type="entry name" value="Ribosomal_bL12_C/ClpS-like"/>
</dbReference>
<sequence length="93" mass="10892">MRYSHQEETLEEVLEVVTDQSERNLMVYNDDFNTFEHVINTLIKVCKHNPTQAEQCTYIIHYKGKCSVKQGTYEKLKPMRNSIREAGIDAKIV</sequence>
<evidence type="ECO:0000313" key="3">
    <source>
        <dbReference type="Proteomes" id="UP001209885"/>
    </source>
</evidence>
<comment type="caution">
    <text evidence="2">The sequence shown here is derived from an EMBL/GenBank/DDBJ whole genome shotgun (WGS) entry which is preliminary data.</text>
</comment>
<dbReference type="GO" id="GO:0006508">
    <property type="term" value="P:proteolysis"/>
    <property type="evidence" value="ECO:0007669"/>
    <property type="project" value="UniProtKB-KW"/>
</dbReference>
<name>A0ABT3RNV6_9BACT</name>
<dbReference type="InterPro" id="IPR003769">
    <property type="entry name" value="ClpS_core"/>
</dbReference>
<accession>A0ABT3RNV6</accession>
<keyword evidence="2" id="KW-0378">Hydrolase</keyword>
<evidence type="ECO:0000259" key="1">
    <source>
        <dbReference type="Pfam" id="PF02617"/>
    </source>
</evidence>
<protein>
    <submittedName>
        <fullName evidence="2">ATP-dependent Clp protease adaptor ClpS</fullName>
    </submittedName>
</protein>
<reference evidence="2 3" key="1">
    <citation type="submission" date="2022-11" db="EMBL/GenBank/DDBJ databases">
        <title>The characterization of three novel Bacteroidetes species and genomic analysis of their roles in tidal elemental geochemical cycles.</title>
        <authorList>
            <person name="Ma K."/>
        </authorList>
    </citation>
    <scope>NUCLEOTIDE SEQUENCE [LARGE SCALE GENOMIC DNA]</scope>
    <source>
        <strain evidence="2 3">M17</strain>
    </source>
</reference>
<dbReference type="EMBL" id="JAPFQN010000002">
    <property type="protein sequence ID" value="MCX2742942.1"/>
    <property type="molecule type" value="Genomic_DNA"/>
</dbReference>
<proteinExistence type="predicted"/>
<feature type="domain" description="Adaptor protein ClpS core" evidence="1">
    <location>
        <begin position="24"/>
        <end position="85"/>
    </location>
</feature>
<dbReference type="RefSeq" id="WP_266055293.1">
    <property type="nucleotide sequence ID" value="NZ_JAPFQN010000002.1"/>
</dbReference>
<dbReference type="SUPFAM" id="SSF54736">
    <property type="entry name" value="ClpS-like"/>
    <property type="match status" value="1"/>
</dbReference>
<organism evidence="2 3">
    <name type="scientific">Mangrovivirga halotolerans</name>
    <dbReference type="NCBI Taxonomy" id="2993936"/>
    <lineage>
        <taxon>Bacteria</taxon>
        <taxon>Pseudomonadati</taxon>
        <taxon>Bacteroidota</taxon>
        <taxon>Cytophagia</taxon>
        <taxon>Cytophagales</taxon>
        <taxon>Mangrovivirgaceae</taxon>
        <taxon>Mangrovivirga</taxon>
    </lineage>
</organism>
<dbReference type="GO" id="GO:0008233">
    <property type="term" value="F:peptidase activity"/>
    <property type="evidence" value="ECO:0007669"/>
    <property type="project" value="UniProtKB-KW"/>
</dbReference>
<dbReference type="Proteomes" id="UP001209885">
    <property type="component" value="Unassembled WGS sequence"/>
</dbReference>
<dbReference type="Pfam" id="PF02617">
    <property type="entry name" value="ClpS"/>
    <property type="match status" value="1"/>
</dbReference>
<dbReference type="Gene3D" id="3.30.1390.10">
    <property type="match status" value="1"/>
</dbReference>